<comment type="caution">
    <text evidence="4">The sequence shown here is derived from an EMBL/GenBank/DDBJ whole genome shotgun (WGS) entry which is preliminary data.</text>
</comment>
<protein>
    <recommendedName>
        <fullName evidence="3">RRM domain-containing protein</fullName>
    </recommendedName>
</protein>
<dbReference type="EMBL" id="JAEPRB010000200">
    <property type="protein sequence ID" value="KAG2219001.1"/>
    <property type="molecule type" value="Genomic_DNA"/>
</dbReference>
<dbReference type="GO" id="GO:0003723">
    <property type="term" value="F:RNA binding"/>
    <property type="evidence" value="ECO:0007669"/>
    <property type="project" value="UniProtKB-UniRule"/>
</dbReference>
<gene>
    <name evidence="4" type="ORF">INT45_007663</name>
</gene>
<dbReference type="InterPro" id="IPR000504">
    <property type="entry name" value="RRM_dom"/>
</dbReference>
<evidence type="ECO:0000256" key="2">
    <source>
        <dbReference type="SAM" id="MobiDB-lite"/>
    </source>
</evidence>
<dbReference type="AlphaFoldDB" id="A0A8H7S021"/>
<feature type="compositionally biased region" description="Low complexity" evidence="2">
    <location>
        <begin position="187"/>
        <end position="197"/>
    </location>
</feature>
<dbReference type="Proteomes" id="UP000646827">
    <property type="component" value="Unassembled WGS sequence"/>
</dbReference>
<sequence>MNDQLPVFDQCTGYRANHQRDYRNALDTTNPEEHTMYGTHHILCGRIPDESKKLTSAALRSPVMIPFDKRVGGYTTYYSDNERIGELPQPTPLGYEQFRYQQHSHTSLFSTPPSTTIIKQDTLLSSNNPQKNKSSYHPIISASVDTIVRSCAIHHCHQQQQQPQVIYDGSPVTIPTFSGSHVISSASSGSLISNTSTMPPLTTSNSDNSNNINIVVQSPIENQTTSPISPKKNITIPSIEDKENTKKKLRPKGNNATKLLSESLSYALTIANNPSENPKRYAVAKISNVRIPWSVSIHDIEELFNNPELGIKLPSKQETAQYVHIIIDKSSGKTLSEAYVEFESEHDISKVLQKVKTPHVKTRRVYITRSSSEQLFRAVFPRWCGAFINDIPSTADKQNPRKITAPHLSSIIASPPPPPPPFVEGQEYDSLLAVCRNFKLHFSRKCAERPFENFISMIVKFPWEHPTIITTMQRDHLYEYYKLATGVLHDHLGKPNNQIDRTLMPRMVRAAIMCLGLTIPQKKGILIASGILCPTDLVHLIEPTVEDELSSFTSSSLDEHHQETSCAANLFSELSISGNAD</sequence>
<keyword evidence="5" id="KW-1185">Reference proteome</keyword>
<name>A0A8H7S021_9FUNG</name>
<dbReference type="InterPro" id="IPR035979">
    <property type="entry name" value="RBD_domain_sf"/>
</dbReference>
<dbReference type="OrthoDB" id="336240at2759"/>
<organism evidence="4 5">
    <name type="scientific">Circinella minor</name>
    <dbReference type="NCBI Taxonomy" id="1195481"/>
    <lineage>
        <taxon>Eukaryota</taxon>
        <taxon>Fungi</taxon>
        <taxon>Fungi incertae sedis</taxon>
        <taxon>Mucoromycota</taxon>
        <taxon>Mucoromycotina</taxon>
        <taxon>Mucoromycetes</taxon>
        <taxon>Mucorales</taxon>
        <taxon>Lichtheimiaceae</taxon>
        <taxon>Circinella</taxon>
    </lineage>
</organism>
<dbReference type="InterPro" id="IPR012677">
    <property type="entry name" value="Nucleotide-bd_a/b_plait_sf"/>
</dbReference>
<feature type="domain" description="RRM" evidence="3">
    <location>
        <begin position="279"/>
        <end position="372"/>
    </location>
</feature>
<proteinExistence type="predicted"/>
<accession>A0A8H7S021</accession>
<evidence type="ECO:0000259" key="3">
    <source>
        <dbReference type="PROSITE" id="PS50102"/>
    </source>
</evidence>
<evidence type="ECO:0000313" key="4">
    <source>
        <dbReference type="EMBL" id="KAG2219001.1"/>
    </source>
</evidence>
<feature type="compositionally biased region" description="Polar residues" evidence="2">
    <location>
        <begin position="215"/>
        <end position="228"/>
    </location>
</feature>
<reference evidence="4 5" key="1">
    <citation type="submission" date="2020-12" db="EMBL/GenBank/DDBJ databases">
        <title>Metabolic potential, ecology and presence of endohyphal bacteria is reflected in genomic diversity of Mucoromycotina.</title>
        <authorList>
            <person name="Muszewska A."/>
            <person name="Okrasinska A."/>
            <person name="Steczkiewicz K."/>
            <person name="Drgas O."/>
            <person name="Orlowska M."/>
            <person name="Perlinska-Lenart U."/>
            <person name="Aleksandrzak-Piekarczyk T."/>
            <person name="Szatraj K."/>
            <person name="Zielenkiewicz U."/>
            <person name="Pilsyk S."/>
            <person name="Malc E."/>
            <person name="Mieczkowski P."/>
            <person name="Kruszewska J.S."/>
            <person name="Biernat P."/>
            <person name="Pawlowska J."/>
        </authorList>
    </citation>
    <scope>NUCLEOTIDE SEQUENCE [LARGE SCALE GENOMIC DNA]</scope>
    <source>
        <strain evidence="4 5">CBS 142.35</strain>
    </source>
</reference>
<keyword evidence="1" id="KW-0694">RNA-binding</keyword>
<evidence type="ECO:0000313" key="5">
    <source>
        <dbReference type="Proteomes" id="UP000646827"/>
    </source>
</evidence>
<evidence type="ECO:0000256" key="1">
    <source>
        <dbReference type="PROSITE-ProRule" id="PRU00176"/>
    </source>
</evidence>
<dbReference type="Gene3D" id="3.30.70.330">
    <property type="match status" value="1"/>
</dbReference>
<dbReference type="PROSITE" id="PS50102">
    <property type="entry name" value="RRM"/>
    <property type="match status" value="1"/>
</dbReference>
<feature type="region of interest" description="Disordered" evidence="2">
    <location>
        <begin position="187"/>
        <end position="254"/>
    </location>
</feature>
<feature type="compositionally biased region" description="Low complexity" evidence="2">
    <location>
        <begin position="204"/>
        <end position="214"/>
    </location>
</feature>
<dbReference type="SUPFAM" id="SSF54928">
    <property type="entry name" value="RNA-binding domain, RBD"/>
    <property type="match status" value="1"/>
</dbReference>